<dbReference type="Gene3D" id="3.30.420.40">
    <property type="match status" value="2"/>
</dbReference>
<dbReference type="Proteomes" id="UP000264141">
    <property type="component" value="Unassembled WGS sequence"/>
</dbReference>
<dbReference type="InterPro" id="IPR018484">
    <property type="entry name" value="FGGY_N"/>
</dbReference>
<dbReference type="PANTHER" id="PTHR43095">
    <property type="entry name" value="SUGAR KINASE"/>
    <property type="match status" value="1"/>
</dbReference>
<dbReference type="InterPro" id="IPR018485">
    <property type="entry name" value="FGGY_C"/>
</dbReference>
<dbReference type="PIRSF" id="PIRSF000538">
    <property type="entry name" value="GlpK"/>
    <property type="match status" value="1"/>
</dbReference>
<dbReference type="PANTHER" id="PTHR43095:SF5">
    <property type="entry name" value="XYLULOSE KINASE"/>
    <property type="match status" value="1"/>
</dbReference>
<dbReference type="InterPro" id="IPR050406">
    <property type="entry name" value="FGGY_Carb_Kinase"/>
</dbReference>
<gene>
    <name evidence="7" type="ORF">DEQ80_07715</name>
</gene>
<evidence type="ECO:0000256" key="3">
    <source>
        <dbReference type="ARBA" id="ARBA00022777"/>
    </source>
</evidence>
<evidence type="ECO:0000313" key="8">
    <source>
        <dbReference type="Proteomes" id="UP000264141"/>
    </source>
</evidence>
<evidence type="ECO:0000259" key="6">
    <source>
        <dbReference type="Pfam" id="PF02782"/>
    </source>
</evidence>
<evidence type="ECO:0000256" key="2">
    <source>
        <dbReference type="ARBA" id="ARBA00022679"/>
    </source>
</evidence>
<keyword evidence="3 4" id="KW-0418">Kinase</keyword>
<dbReference type="InterPro" id="IPR043129">
    <property type="entry name" value="ATPase_NBD"/>
</dbReference>
<dbReference type="CDD" id="cd07804">
    <property type="entry name" value="ASKHA_NBD_FGGY_RrXK-like"/>
    <property type="match status" value="1"/>
</dbReference>
<reference evidence="7 8" key="1">
    <citation type="journal article" date="2018" name="Nat. Biotechnol.">
        <title>A standardized bacterial taxonomy based on genome phylogeny substantially revises the tree of life.</title>
        <authorList>
            <person name="Parks D.H."/>
            <person name="Chuvochina M."/>
            <person name="Waite D.W."/>
            <person name="Rinke C."/>
            <person name="Skarshewski A."/>
            <person name="Chaumeil P.A."/>
            <person name="Hugenholtz P."/>
        </authorList>
    </citation>
    <scope>NUCLEOTIDE SEQUENCE [LARGE SCALE GENOMIC DNA]</scope>
    <source>
        <strain evidence="7">UBA8781</strain>
    </source>
</reference>
<dbReference type="GO" id="GO:0016773">
    <property type="term" value="F:phosphotransferase activity, alcohol group as acceptor"/>
    <property type="evidence" value="ECO:0007669"/>
    <property type="project" value="InterPro"/>
</dbReference>
<name>A0A3D1JGL2_9CHLR</name>
<comment type="similarity">
    <text evidence="1 4">Belongs to the FGGY kinase family.</text>
</comment>
<feature type="domain" description="Carbohydrate kinase FGGY N-terminal" evidence="5">
    <location>
        <begin position="3"/>
        <end position="245"/>
    </location>
</feature>
<evidence type="ECO:0000256" key="4">
    <source>
        <dbReference type="RuleBase" id="RU003733"/>
    </source>
</evidence>
<keyword evidence="2 4" id="KW-0808">Transferase</keyword>
<dbReference type="InterPro" id="IPR000577">
    <property type="entry name" value="Carb_kinase_FGGY"/>
</dbReference>
<feature type="domain" description="Carbohydrate kinase FGGY C-terminal" evidence="6">
    <location>
        <begin position="292"/>
        <end position="435"/>
    </location>
</feature>
<dbReference type="InterPro" id="IPR018483">
    <property type="entry name" value="Carb_kinase_FGGY_CS"/>
</dbReference>
<sequence length="482" mass="52973">MTYLTVDAGTSSTKVCLFRQDGSLWLSRSASYPVDRPQPGWAEQDPRAWWQAASALCRALLVEAGNPPVRAVSLSGQAPLCVPLDRHGQPLRPAILWLDRRAAPQARWLQEHLGVEEAVHLSGNVLDPYFGGVKWLWFRREEPELYARTWKIAQAQTYLAWHLTGKAITDPSHAGMCSPCFNPQTRQWDERICELMELDVERLPEIHVSTEVIGEVTRRAAAETGLKTGTPVVCGGGDFACACLGAGALNPGQGALMLGTAGNLLVPALERTDPRLINTLHVTGERLSMGGVLAGEVITWVRGLFGNPSLETLEAEAARVPPGAEGLLFLPYLMGERTPVWDAQARGVYFGISSLHNRAHFYRAALEGVAFAFREITSIFTALGRPLHEVIILDGGARSRLWRQIFADVLGLPVRWRPTSPGTSHGAAFLAALAMADAPSRDALQRWLEPTLDAFPNQETQPVYAGRFAVYRQLYGRLKDLF</sequence>
<evidence type="ECO:0008006" key="9">
    <source>
        <dbReference type="Google" id="ProtNLM"/>
    </source>
</evidence>
<evidence type="ECO:0000259" key="5">
    <source>
        <dbReference type="Pfam" id="PF00370"/>
    </source>
</evidence>
<evidence type="ECO:0000256" key="1">
    <source>
        <dbReference type="ARBA" id="ARBA00009156"/>
    </source>
</evidence>
<dbReference type="Pfam" id="PF02782">
    <property type="entry name" value="FGGY_C"/>
    <property type="match status" value="1"/>
</dbReference>
<dbReference type="GO" id="GO:0005975">
    <property type="term" value="P:carbohydrate metabolic process"/>
    <property type="evidence" value="ECO:0007669"/>
    <property type="project" value="InterPro"/>
</dbReference>
<comment type="caution">
    <text evidence="7">The sequence shown here is derived from an EMBL/GenBank/DDBJ whole genome shotgun (WGS) entry which is preliminary data.</text>
</comment>
<dbReference type="STRING" id="229919.GCA_001050195_03293"/>
<accession>A0A3D1JGL2</accession>
<dbReference type="SUPFAM" id="SSF53067">
    <property type="entry name" value="Actin-like ATPase domain"/>
    <property type="match status" value="2"/>
</dbReference>
<dbReference type="PROSITE" id="PS00445">
    <property type="entry name" value="FGGY_KINASES_2"/>
    <property type="match status" value="1"/>
</dbReference>
<proteinExistence type="inferred from homology"/>
<evidence type="ECO:0000313" key="7">
    <source>
        <dbReference type="EMBL" id="HCE17730.1"/>
    </source>
</evidence>
<dbReference type="AlphaFoldDB" id="A0A3D1JGL2"/>
<organism evidence="7 8">
    <name type="scientific">Anaerolinea thermolimosa</name>
    <dbReference type="NCBI Taxonomy" id="229919"/>
    <lineage>
        <taxon>Bacteria</taxon>
        <taxon>Bacillati</taxon>
        <taxon>Chloroflexota</taxon>
        <taxon>Anaerolineae</taxon>
        <taxon>Anaerolineales</taxon>
        <taxon>Anaerolineaceae</taxon>
        <taxon>Anaerolinea</taxon>
    </lineage>
</organism>
<dbReference type="Pfam" id="PF00370">
    <property type="entry name" value="FGGY_N"/>
    <property type="match status" value="1"/>
</dbReference>
<protein>
    <recommendedName>
        <fullName evidence="9">Xylulokinase</fullName>
    </recommendedName>
</protein>
<dbReference type="GO" id="GO:0016301">
    <property type="term" value="F:kinase activity"/>
    <property type="evidence" value="ECO:0007669"/>
    <property type="project" value="UniProtKB-KW"/>
</dbReference>
<dbReference type="EMBL" id="DPBP01000031">
    <property type="protein sequence ID" value="HCE17730.1"/>
    <property type="molecule type" value="Genomic_DNA"/>
</dbReference>